<name>A0ABD7TDQ0_9PSED</name>
<evidence type="ECO:0000313" key="1">
    <source>
        <dbReference type="EMBL" id="USV99414.1"/>
    </source>
</evidence>
<gene>
    <name evidence="1" type="ORF">KUA23_20555</name>
</gene>
<evidence type="ECO:0000313" key="2">
    <source>
        <dbReference type="Proteomes" id="UP001056907"/>
    </source>
</evidence>
<proteinExistence type="predicted"/>
<sequence length="158" mass="17213">MRTLAHSLPLGTGLKATWVPLLLASLIACTTGTHLPNAIGMCPGVRSIEQVKQQEGYSYYAISPGGGWSGENPQAQEHYLKGLVFESAAILTVAQSPTRPEYHFVACDYVGPEPLAFLRLAKHFPDRPRAVGPNWTAQDYCEADSVEECQFTVLNPLP</sequence>
<dbReference type="EMBL" id="CP078013">
    <property type="protein sequence ID" value="USV99414.1"/>
    <property type="molecule type" value="Genomic_DNA"/>
</dbReference>
<dbReference type="Proteomes" id="UP001056907">
    <property type="component" value="Chromosome"/>
</dbReference>
<protein>
    <submittedName>
        <fullName evidence="1">DUF3757 domain-containing protein</fullName>
    </submittedName>
</protein>
<accession>A0ABD7TDQ0</accession>
<dbReference type="RefSeq" id="WP_100490155.1">
    <property type="nucleotide sequence ID" value="NZ_CP078013.2"/>
</dbReference>
<dbReference type="PROSITE" id="PS51257">
    <property type="entry name" value="PROKAR_LIPOPROTEIN"/>
    <property type="match status" value="1"/>
</dbReference>
<dbReference type="KEGG" id="ppeg:KUA23_20555"/>
<reference evidence="1" key="2">
    <citation type="submission" date="2024-04" db="EMBL/GenBank/DDBJ databases">
        <authorList>
            <person name="Diaz M."/>
            <person name="Bach T."/>
            <person name="Gonzalez Anta G."/>
            <person name="Agaras B."/>
            <person name="Wibberg D."/>
            <person name="Noguera F."/>
            <person name="Canciani W."/>
            <person name="Ybarra T."/>
            <person name="Nunez M.L."/>
            <person name="Valverde C."/>
        </authorList>
    </citation>
    <scope>NUCLEOTIDE SEQUENCE</scope>
    <source>
        <strain evidence="1">1008</strain>
    </source>
</reference>
<organism evidence="1 2">
    <name type="scientific">Pseudomonas pergaminensis</name>
    <dbReference type="NCBI Taxonomy" id="2853159"/>
    <lineage>
        <taxon>Bacteria</taxon>
        <taxon>Pseudomonadati</taxon>
        <taxon>Pseudomonadota</taxon>
        <taxon>Gammaproteobacteria</taxon>
        <taxon>Pseudomonadales</taxon>
        <taxon>Pseudomonadaceae</taxon>
        <taxon>Pseudomonas</taxon>
    </lineage>
</organism>
<reference evidence="1" key="1">
    <citation type="journal article" date="2022" name="Front. Plant Sci.">
        <title>Agronomic efficiency and genome mining analysis of the wheat-biostimulant rhizospheric bacterium Pseudomonas pergaminensis sp. nov. strain 1008T.</title>
        <authorList>
            <person name="Diaz M."/>
            <person name="Bach T."/>
            <person name="Gonzalez Anta G."/>
            <person name="Agaras B."/>
            <person name="Wibberg D."/>
            <person name="Noguera F."/>
            <person name="Canciani W."/>
            <person name="Valverde C."/>
        </authorList>
    </citation>
    <scope>NUCLEOTIDE SEQUENCE</scope>
    <source>
        <strain evidence="1">1008</strain>
    </source>
</reference>
<dbReference type="AlphaFoldDB" id="A0ABD7TDQ0"/>